<comment type="similarity">
    <text evidence="2">Belongs to the actin-binding proteins ADF family.</text>
</comment>
<proteinExistence type="inferred from homology"/>
<dbReference type="STRING" id="933852.A0A0C3AZL9"/>
<evidence type="ECO:0000259" key="6">
    <source>
        <dbReference type="PROSITE" id="PS51263"/>
    </source>
</evidence>
<evidence type="ECO:0000313" key="7">
    <source>
        <dbReference type="EMBL" id="KIM24681.1"/>
    </source>
</evidence>
<evidence type="ECO:0000256" key="5">
    <source>
        <dbReference type="ARBA" id="ARBA00032427"/>
    </source>
</evidence>
<dbReference type="GO" id="GO:0016363">
    <property type="term" value="C:nuclear matrix"/>
    <property type="evidence" value="ECO:0007669"/>
    <property type="project" value="UniProtKB-SubCell"/>
</dbReference>
<dbReference type="Proteomes" id="UP000054097">
    <property type="component" value="Unassembled WGS sequence"/>
</dbReference>
<dbReference type="PANTHER" id="PTHR11913">
    <property type="entry name" value="COFILIN-RELATED"/>
    <property type="match status" value="1"/>
</dbReference>
<dbReference type="SMART" id="SM00102">
    <property type="entry name" value="ADF"/>
    <property type="match status" value="1"/>
</dbReference>
<dbReference type="GO" id="GO:0030042">
    <property type="term" value="P:actin filament depolymerization"/>
    <property type="evidence" value="ECO:0007669"/>
    <property type="project" value="InterPro"/>
</dbReference>
<dbReference type="OrthoDB" id="10249245at2759"/>
<dbReference type="EMBL" id="KN824321">
    <property type="protein sequence ID" value="KIM24681.1"/>
    <property type="molecule type" value="Genomic_DNA"/>
</dbReference>
<dbReference type="GO" id="GO:0015629">
    <property type="term" value="C:actin cytoskeleton"/>
    <property type="evidence" value="ECO:0007669"/>
    <property type="project" value="InterPro"/>
</dbReference>
<dbReference type="HOGENOM" id="CLU_094004_4_1_1"/>
<evidence type="ECO:0000313" key="8">
    <source>
        <dbReference type="Proteomes" id="UP000054097"/>
    </source>
</evidence>
<evidence type="ECO:0000256" key="4">
    <source>
        <dbReference type="ARBA" id="ARBA00023203"/>
    </source>
</evidence>
<dbReference type="SUPFAM" id="SSF55753">
    <property type="entry name" value="Actin depolymerizing proteins"/>
    <property type="match status" value="1"/>
</dbReference>
<dbReference type="AlphaFoldDB" id="A0A0C3AZL9"/>
<feature type="domain" description="ADF-H" evidence="6">
    <location>
        <begin position="3"/>
        <end position="149"/>
    </location>
</feature>
<dbReference type="GO" id="GO:0003779">
    <property type="term" value="F:actin binding"/>
    <property type="evidence" value="ECO:0007669"/>
    <property type="project" value="UniProtKB-KW"/>
</dbReference>
<sequence length="152" mass="16975">MSGIPVTDECVTTYKNFQLGRKVDGQKLKYIIYKLSANNREIVIDKAAPGSTGSSSDDDPSLAMWENFCEELPDDETRWAVYEFDFDLGADGKRSKIVFINWIPEGAKKKMIAASSTEAVKGALGRSFVDHQANDRDSLNYQDVLNKLKGTR</sequence>
<keyword evidence="4" id="KW-0009">Actin-binding</keyword>
<dbReference type="InterPro" id="IPR017904">
    <property type="entry name" value="ADF/Cofilin"/>
</dbReference>
<reference evidence="8" key="2">
    <citation type="submission" date="2015-01" db="EMBL/GenBank/DDBJ databases">
        <title>Evolutionary Origins and Diversification of the Mycorrhizal Mutualists.</title>
        <authorList>
            <consortium name="DOE Joint Genome Institute"/>
            <consortium name="Mycorrhizal Genomics Consortium"/>
            <person name="Kohler A."/>
            <person name="Kuo A."/>
            <person name="Nagy L.G."/>
            <person name="Floudas D."/>
            <person name="Copeland A."/>
            <person name="Barry K.W."/>
            <person name="Cichocki N."/>
            <person name="Veneault-Fourrey C."/>
            <person name="LaButti K."/>
            <person name="Lindquist E.A."/>
            <person name="Lipzen A."/>
            <person name="Lundell T."/>
            <person name="Morin E."/>
            <person name="Murat C."/>
            <person name="Riley R."/>
            <person name="Ohm R."/>
            <person name="Sun H."/>
            <person name="Tunlid A."/>
            <person name="Henrissat B."/>
            <person name="Grigoriev I.V."/>
            <person name="Hibbett D.S."/>
            <person name="Martin F."/>
        </authorList>
    </citation>
    <scope>NUCLEOTIDE SEQUENCE [LARGE SCALE GENOMIC DNA]</scope>
    <source>
        <strain evidence="8">MAFF 305830</strain>
    </source>
</reference>
<dbReference type="CDD" id="cd11286">
    <property type="entry name" value="ADF_cofilin_like"/>
    <property type="match status" value="1"/>
</dbReference>
<reference evidence="7 8" key="1">
    <citation type="submission" date="2014-04" db="EMBL/GenBank/DDBJ databases">
        <authorList>
            <consortium name="DOE Joint Genome Institute"/>
            <person name="Kuo A."/>
            <person name="Zuccaro A."/>
            <person name="Kohler A."/>
            <person name="Nagy L.G."/>
            <person name="Floudas D."/>
            <person name="Copeland A."/>
            <person name="Barry K.W."/>
            <person name="Cichocki N."/>
            <person name="Veneault-Fourrey C."/>
            <person name="LaButti K."/>
            <person name="Lindquist E.A."/>
            <person name="Lipzen A."/>
            <person name="Lundell T."/>
            <person name="Morin E."/>
            <person name="Murat C."/>
            <person name="Sun H."/>
            <person name="Tunlid A."/>
            <person name="Henrissat B."/>
            <person name="Grigoriev I.V."/>
            <person name="Hibbett D.S."/>
            <person name="Martin F."/>
            <person name="Nordberg H.P."/>
            <person name="Cantor M.N."/>
            <person name="Hua S.X."/>
        </authorList>
    </citation>
    <scope>NUCLEOTIDE SEQUENCE [LARGE SCALE GENOMIC DNA]</scope>
    <source>
        <strain evidence="7 8">MAFF 305830</strain>
    </source>
</reference>
<evidence type="ECO:0000256" key="2">
    <source>
        <dbReference type="ARBA" id="ARBA00006844"/>
    </source>
</evidence>
<protein>
    <recommendedName>
        <fullName evidence="3">Cofilin</fullName>
    </recommendedName>
    <alternativeName>
        <fullName evidence="5">Actin-depolymerizing factor 1</fullName>
    </alternativeName>
</protein>
<accession>A0A0C3AZL9</accession>
<evidence type="ECO:0000256" key="3">
    <source>
        <dbReference type="ARBA" id="ARBA00015630"/>
    </source>
</evidence>
<dbReference type="Gene3D" id="3.40.20.10">
    <property type="entry name" value="Severin"/>
    <property type="match status" value="1"/>
</dbReference>
<dbReference type="InterPro" id="IPR029006">
    <property type="entry name" value="ADF-H/Gelsolin-like_dom_sf"/>
</dbReference>
<dbReference type="InterPro" id="IPR002108">
    <property type="entry name" value="ADF-H"/>
</dbReference>
<comment type="subcellular location">
    <subcellularLocation>
        <location evidence="1">Nucleus matrix</location>
    </subcellularLocation>
</comment>
<gene>
    <name evidence="7" type="ORF">M408DRAFT_331652</name>
</gene>
<dbReference type="Pfam" id="PF00241">
    <property type="entry name" value="Cofilin_ADF"/>
    <property type="match status" value="1"/>
</dbReference>
<name>A0A0C3AZL9_SERVB</name>
<keyword evidence="8" id="KW-1185">Reference proteome</keyword>
<evidence type="ECO:0000256" key="1">
    <source>
        <dbReference type="ARBA" id="ARBA00004109"/>
    </source>
</evidence>
<dbReference type="PROSITE" id="PS51263">
    <property type="entry name" value="ADF_H"/>
    <property type="match status" value="1"/>
</dbReference>
<organism evidence="7 8">
    <name type="scientific">Serendipita vermifera MAFF 305830</name>
    <dbReference type="NCBI Taxonomy" id="933852"/>
    <lineage>
        <taxon>Eukaryota</taxon>
        <taxon>Fungi</taxon>
        <taxon>Dikarya</taxon>
        <taxon>Basidiomycota</taxon>
        <taxon>Agaricomycotina</taxon>
        <taxon>Agaricomycetes</taxon>
        <taxon>Sebacinales</taxon>
        <taxon>Serendipitaceae</taxon>
        <taxon>Serendipita</taxon>
    </lineage>
</organism>